<reference evidence="1 2" key="1">
    <citation type="submission" date="2014-10" db="EMBL/GenBank/DDBJ databases">
        <title>Draft genome of the hookworm Ancylostoma caninum.</title>
        <authorList>
            <person name="Mitreva M."/>
        </authorList>
    </citation>
    <scope>NUCLEOTIDE SEQUENCE [LARGE SCALE GENOMIC DNA]</scope>
    <source>
        <strain evidence="1 2">Baltimore</strain>
    </source>
</reference>
<name>A0A368FTL9_ANCCA</name>
<evidence type="ECO:0000313" key="1">
    <source>
        <dbReference type="EMBL" id="RCN35571.1"/>
    </source>
</evidence>
<organism evidence="1 2">
    <name type="scientific">Ancylostoma caninum</name>
    <name type="common">Dog hookworm</name>
    <dbReference type="NCBI Taxonomy" id="29170"/>
    <lineage>
        <taxon>Eukaryota</taxon>
        <taxon>Metazoa</taxon>
        <taxon>Ecdysozoa</taxon>
        <taxon>Nematoda</taxon>
        <taxon>Chromadorea</taxon>
        <taxon>Rhabditida</taxon>
        <taxon>Rhabditina</taxon>
        <taxon>Rhabditomorpha</taxon>
        <taxon>Strongyloidea</taxon>
        <taxon>Ancylostomatidae</taxon>
        <taxon>Ancylostomatinae</taxon>
        <taxon>Ancylostoma</taxon>
    </lineage>
</organism>
<evidence type="ECO:0000313" key="2">
    <source>
        <dbReference type="Proteomes" id="UP000252519"/>
    </source>
</evidence>
<keyword evidence="2" id="KW-1185">Reference proteome</keyword>
<dbReference type="EMBL" id="JOJR01000647">
    <property type="protein sequence ID" value="RCN35571.1"/>
    <property type="molecule type" value="Genomic_DNA"/>
</dbReference>
<sequence length="88" mass="9972">MYQWSSSPFESLHRRLQIKLDQSTTNSAAAMIERYLLNKKVRLCLMRHVRNGTLQGFPFGVEWITSTKIGSLWVSQSTQGRASQKGAG</sequence>
<accession>A0A368FTL9</accession>
<comment type="caution">
    <text evidence="1">The sequence shown here is derived from an EMBL/GenBank/DDBJ whole genome shotgun (WGS) entry which is preliminary data.</text>
</comment>
<gene>
    <name evidence="1" type="ORF">ANCCAN_18564</name>
</gene>
<protein>
    <submittedName>
        <fullName evidence="1">Uncharacterized protein</fullName>
    </submittedName>
</protein>
<dbReference type="AlphaFoldDB" id="A0A368FTL9"/>
<dbReference type="Proteomes" id="UP000252519">
    <property type="component" value="Unassembled WGS sequence"/>
</dbReference>
<proteinExistence type="predicted"/>